<evidence type="ECO:0000256" key="4">
    <source>
        <dbReference type="ARBA" id="ARBA00011529"/>
    </source>
</evidence>
<dbReference type="RefSeq" id="WP_229291581.1">
    <property type="nucleotide sequence ID" value="NZ_CP086654.1"/>
</dbReference>
<evidence type="ECO:0000256" key="9">
    <source>
        <dbReference type="ARBA" id="ARBA00023288"/>
    </source>
</evidence>
<keyword evidence="9 10" id="KW-0449">Lipoprotein</keyword>
<organism evidence="13 14">
    <name type="scientific">Staphylococcus ratti</name>
    <dbReference type="NCBI Taxonomy" id="2892440"/>
    <lineage>
        <taxon>Bacteria</taxon>
        <taxon>Bacillati</taxon>
        <taxon>Bacillota</taxon>
        <taxon>Bacilli</taxon>
        <taxon>Bacillales</taxon>
        <taxon>Staphylococcaceae</taxon>
        <taxon>Staphylococcus</taxon>
    </lineage>
</organism>
<keyword evidence="14" id="KW-1185">Reference proteome</keyword>
<dbReference type="InterPro" id="IPR024370">
    <property type="entry name" value="PBP_domain"/>
</dbReference>
<evidence type="ECO:0000256" key="3">
    <source>
        <dbReference type="ARBA" id="ARBA00008725"/>
    </source>
</evidence>
<keyword evidence="10" id="KW-1003">Cell membrane</keyword>
<evidence type="ECO:0000313" key="14">
    <source>
        <dbReference type="Proteomes" id="UP001197626"/>
    </source>
</evidence>
<comment type="subunit">
    <text evidence="4 10">The complex is composed of two ATP-binding proteins (PstB), two transmembrane proteins (PstC and PstA) and a solute-binding protein (PstS).</text>
</comment>
<dbReference type="PANTHER" id="PTHR30570">
    <property type="entry name" value="PERIPLASMIC PHOSPHATE BINDING COMPONENT OF PHOSPHATE ABC TRANSPORTER"/>
    <property type="match status" value="1"/>
</dbReference>
<dbReference type="Pfam" id="PF12849">
    <property type="entry name" value="PBP_like_2"/>
    <property type="match status" value="1"/>
</dbReference>
<dbReference type="InterPro" id="IPR050811">
    <property type="entry name" value="Phosphate_ABC_transporter"/>
</dbReference>
<name>A0ABY3P9U3_9STAP</name>
<dbReference type="EMBL" id="CP086654">
    <property type="protein sequence ID" value="UEX89075.1"/>
    <property type="molecule type" value="Genomic_DNA"/>
</dbReference>
<evidence type="ECO:0000256" key="6">
    <source>
        <dbReference type="ARBA" id="ARBA00022592"/>
    </source>
</evidence>
<feature type="signal peptide" evidence="10">
    <location>
        <begin position="1"/>
        <end position="20"/>
    </location>
</feature>
<dbReference type="PROSITE" id="PS51257">
    <property type="entry name" value="PROKAR_LIPOPROTEIN"/>
    <property type="match status" value="1"/>
</dbReference>
<comment type="function">
    <text evidence="1">Part of the ABC transporter complex PstSACB involved in phosphate import.</text>
</comment>
<dbReference type="Proteomes" id="UP001197626">
    <property type="component" value="Chromosome"/>
</dbReference>
<evidence type="ECO:0000256" key="11">
    <source>
        <dbReference type="SAM" id="MobiDB-lite"/>
    </source>
</evidence>
<feature type="region of interest" description="Disordered" evidence="11">
    <location>
        <begin position="23"/>
        <end position="51"/>
    </location>
</feature>
<evidence type="ECO:0000256" key="5">
    <source>
        <dbReference type="ARBA" id="ARBA00022448"/>
    </source>
</evidence>
<comment type="function">
    <text evidence="10">Involved in the system for phosphate transport across the cytoplasmic membrane.</text>
</comment>
<accession>A0ABY3P9U3</accession>
<evidence type="ECO:0000256" key="7">
    <source>
        <dbReference type="ARBA" id="ARBA00022729"/>
    </source>
</evidence>
<keyword evidence="8 10" id="KW-0564">Palmitate</keyword>
<feature type="chain" id="PRO_5044959306" description="Phosphate-binding protein" evidence="10">
    <location>
        <begin position="21"/>
        <end position="323"/>
    </location>
</feature>
<protein>
    <recommendedName>
        <fullName evidence="10">Phosphate-binding protein</fullName>
    </recommendedName>
</protein>
<gene>
    <name evidence="13" type="ORF">LN051_05680</name>
</gene>
<dbReference type="SUPFAM" id="SSF53850">
    <property type="entry name" value="Periplasmic binding protein-like II"/>
    <property type="match status" value="1"/>
</dbReference>
<evidence type="ECO:0000256" key="2">
    <source>
        <dbReference type="ARBA" id="ARBA00004193"/>
    </source>
</evidence>
<dbReference type="Gene3D" id="3.40.190.10">
    <property type="entry name" value="Periplasmic binding protein-like II"/>
    <property type="match status" value="2"/>
</dbReference>
<keyword evidence="6 10" id="KW-0592">Phosphate transport</keyword>
<evidence type="ECO:0000256" key="1">
    <source>
        <dbReference type="ARBA" id="ARBA00002841"/>
    </source>
</evidence>
<evidence type="ECO:0000256" key="8">
    <source>
        <dbReference type="ARBA" id="ARBA00023139"/>
    </source>
</evidence>
<dbReference type="NCBIfam" id="TIGR02136">
    <property type="entry name" value="ptsS_2"/>
    <property type="match status" value="1"/>
</dbReference>
<feature type="domain" description="PBP" evidence="12">
    <location>
        <begin position="40"/>
        <end position="287"/>
    </location>
</feature>
<dbReference type="PANTHER" id="PTHR30570:SF1">
    <property type="entry name" value="PHOSPHATE-BINDING PROTEIN PSTS"/>
    <property type="match status" value="1"/>
</dbReference>
<evidence type="ECO:0000313" key="13">
    <source>
        <dbReference type="EMBL" id="UEX89075.1"/>
    </source>
</evidence>
<proteinExistence type="inferred from homology"/>
<sequence>MKKWQVLGTTIVSASLLLGACGGAGQQSGDKSGDQKSENSNVEGTVKGNGSSTVAPIIEKLNEEFSKNHDKATVENVTSGTGDGFKQFIAGKTDFSNASRPIKDEEKQQLDSKNIKYTEFEIAKDGLTVAVNKDNDFVDELSLDELKKIYSGEAKNWSDVNPKFPKEPIKAFSPDQSHGTYDFFSEEVMDKADIKAEKNQNTDVIVKSVQDNKDGIGFFAYNFYKENQDNLKAVKIKGEDGKAIEPDQKTIQDGSYALSRPLFIYANNEKLKDNKAFAEFMKFTLEDQGKAAEAEGVDYVALPEKDYKDQLSELEKLTGKNEK</sequence>
<comment type="subcellular location">
    <subcellularLocation>
        <location evidence="2 10">Cell membrane</location>
        <topology evidence="2 10">Lipid-anchor</topology>
    </subcellularLocation>
</comment>
<evidence type="ECO:0000256" key="10">
    <source>
        <dbReference type="RuleBase" id="RU367119"/>
    </source>
</evidence>
<keyword evidence="10" id="KW-0472">Membrane</keyword>
<dbReference type="InterPro" id="IPR011862">
    <property type="entry name" value="Phos-bd"/>
</dbReference>
<evidence type="ECO:0000259" key="12">
    <source>
        <dbReference type="Pfam" id="PF12849"/>
    </source>
</evidence>
<dbReference type="CDD" id="cd13654">
    <property type="entry name" value="PBP2_phosphate_like_2"/>
    <property type="match status" value="1"/>
</dbReference>
<comment type="similarity">
    <text evidence="3 10">Belongs to the PstS family.</text>
</comment>
<keyword evidence="5 10" id="KW-0813">Transport</keyword>
<feature type="compositionally biased region" description="Polar residues" evidence="11">
    <location>
        <begin position="38"/>
        <end position="51"/>
    </location>
</feature>
<reference evidence="13 14" key="1">
    <citation type="journal article" date="2022" name="Pathogens">
        <title>Staphylococcus ratti sp. nov. Isolated from a Lab Rat.</title>
        <authorList>
            <person name="Kovarovic V."/>
            <person name="Sedlacek I."/>
            <person name="Petras P."/>
            <person name="Kralova S."/>
            <person name="Maslanova I."/>
            <person name="Svec P."/>
            <person name="Neumann-Schaal M."/>
            <person name="Botka T."/>
            <person name="Gelbicova T."/>
            <person name="Stankova E."/>
            <person name="Doskar J."/>
            <person name="Pantucek R."/>
        </authorList>
    </citation>
    <scope>NUCLEOTIDE SEQUENCE [LARGE SCALE GENOMIC DNA]</scope>
    <source>
        <strain evidence="13 14">CCM 9025</strain>
    </source>
</reference>
<keyword evidence="7 10" id="KW-0732">Signal</keyword>